<comment type="caution">
    <text evidence="2">The sequence shown here is derived from an EMBL/GenBank/DDBJ whole genome shotgun (WGS) entry which is preliminary data.</text>
</comment>
<keyword evidence="1" id="KW-0472">Membrane</keyword>
<evidence type="ECO:0000313" key="2">
    <source>
        <dbReference type="EMBL" id="OGK39215.1"/>
    </source>
</evidence>
<evidence type="ECO:0000256" key="1">
    <source>
        <dbReference type="SAM" id="Phobius"/>
    </source>
</evidence>
<evidence type="ECO:0000313" key="3">
    <source>
        <dbReference type="Proteomes" id="UP000179270"/>
    </source>
</evidence>
<dbReference type="EMBL" id="MGAF01000055">
    <property type="protein sequence ID" value="OGK39215.1"/>
    <property type="molecule type" value="Genomic_DNA"/>
</dbReference>
<reference evidence="2 3" key="1">
    <citation type="journal article" date="2016" name="Nat. Commun.">
        <title>Thousands of microbial genomes shed light on interconnected biogeochemical processes in an aquifer system.</title>
        <authorList>
            <person name="Anantharaman K."/>
            <person name="Brown C.T."/>
            <person name="Hug L.A."/>
            <person name="Sharon I."/>
            <person name="Castelle C.J."/>
            <person name="Probst A.J."/>
            <person name="Thomas B.C."/>
            <person name="Singh A."/>
            <person name="Wilkins M.J."/>
            <person name="Karaoz U."/>
            <person name="Brodie E.L."/>
            <person name="Williams K.H."/>
            <person name="Hubbard S.S."/>
            <person name="Banfield J.F."/>
        </authorList>
    </citation>
    <scope>NUCLEOTIDE SEQUENCE [LARGE SCALE GENOMIC DNA]</scope>
</reference>
<keyword evidence="1" id="KW-0812">Transmembrane</keyword>
<keyword evidence="1" id="KW-1133">Transmembrane helix</keyword>
<feature type="transmembrane region" description="Helical" evidence="1">
    <location>
        <begin position="12"/>
        <end position="32"/>
    </location>
</feature>
<accession>A0A1F7I777</accession>
<name>A0A1F7I777_9BACT</name>
<organism evidence="2 3">
    <name type="scientific">Candidatus Roizmanbacteria bacterium RIFCSPLOWO2_01_FULL_35_13</name>
    <dbReference type="NCBI Taxonomy" id="1802055"/>
    <lineage>
        <taxon>Bacteria</taxon>
        <taxon>Candidatus Roizmaniibacteriota</taxon>
    </lineage>
</organism>
<gene>
    <name evidence="2" type="ORF">A3A74_07695</name>
</gene>
<proteinExistence type="predicted"/>
<protein>
    <submittedName>
        <fullName evidence="2">Uncharacterized protein</fullName>
    </submittedName>
</protein>
<sequence>MSKSSGDRRNYFSNSILFVLLASLGLNLFLIYKNSRSVFQTARISFQTKVTKVIDGDTFDI</sequence>
<dbReference type="STRING" id="1802055.A3A74_07695"/>
<dbReference type="Proteomes" id="UP000179270">
    <property type="component" value="Unassembled WGS sequence"/>
</dbReference>
<dbReference type="AlphaFoldDB" id="A0A1F7I777"/>